<evidence type="ECO:0000313" key="8">
    <source>
        <dbReference type="Proteomes" id="UP000191110"/>
    </source>
</evidence>
<evidence type="ECO:0000256" key="1">
    <source>
        <dbReference type="ARBA" id="ARBA00001946"/>
    </source>
</evidence>
<evidence type="ECO:0000256" key="2">
    <source>
        <dbReference type="SAM" id="Phobius"/>
    </source>
</evidence>
<keyword evidence="2" id="KW-0472">Membrane</keyword>
<dbReference type="PANTHER" id="PTHR44757">
    <property type="entry name" value="DIGUANYLATE CYCLASE DGCP"/>
    <property type="match status" value="1"/>
</dbReference>
<feature type="transmembrane region" description="Helical" evidence="2">
    <location>
        <begin position="16"/>
        <end position="37"/>
    </location>
</feature>
<dbReference type="Gene3D" id="3.30.450.40">
    <property type="match status" value="1"/>
</dbReference>
<dbReference type="SUPFAM" id="SSF55781">
    <property type="entry name" value="GAF domain-like"/>
    <property type="match status" value="1"/>
</dbReference>
<feature type="domain" description="PAS" evidence="3">
    <location>
        <begin position="259"/>
        <end position="306"/>
    </location>
</feature>
<dbReference type="CDD" id="cd01948">
    <property type="entry name" value="EAL"/>
    <property type="match status" value="1"/>
</dbReference>
<dbReference type="SMART" id="SM00086">
    <property type="entry name" value="PAC"/>
    <property type="match status" value="3"/>
</dbReference>
<evidence type="ECO:0000259" key="4">
    <source>
        <dbReference type="PROSITE" id="PS50113"/>
    </source>
</evidence>
<dbReference type="InterPro" id="IPR029787">
    <property type="entry name" value="Nucleotide_cyclase"/>
</dbReference>
<dbReference type="InterPro" id="IPR000700">
    <property type="entry name" value="PAS-assoc_C"/>
</dbReference>
<dbReference type="PROSITE" id="PS50112">
    <property type="entry name" value="PAS"/>
    <property type="match status" value="3"/>
</dbReference>
<dbReference type="InterPro" id="IPR035919">
    <property type="entry name" value="EAL_sf"/>
</dbReference>
<dbReference type="EMBL" id="MPRL01000037">
    <property type="protein sequence ID" value="OOZ39953.1"/>
    <property type="molecule type" value="Genomic_DNA"/>
</dbReference>
<dbReference type="InterPro" id="IPR013655">
    <property type="entry name" value="PAS_fold_3"/>
</dbReference>
<dbReference type="PROSITE" id="PS50113">
    <property type="entry name" value="PAC"/>
    <property type="match status" value="3"/>
</dbReference>
<feature type="domain" description="EAL" evidence="5">
    <location>
        <begin position="966"/>
        <end position="1221"/>
    </location>
</feature>
<sequence length="1222" mass="138066">MMQFPSFFKSQIARRLVIYVLIFSSCITLALTTVQLYRDYKHEMSNIERRLHEIEVINVESVTNGLWLLNYTSLGLQLEGILRHPDIVHLKITDSDGSSVVAKGVVQSEDFITRRYPLTYSYRDRSLVLGELQVTATLKNVYQHLVETVIAILISQAIKTFLVSFFILIIVQQLVTRHLSALSRFAKTLRLDESVPDLVLERERGRADELQSLVNAINRAKNDLLVTHGLLQYSQDVLTRSQHVAKIGSWDLNLLDNSLYWSDETYNIFDLNREEFGANFQDVLDHVHPDDREHVVRAVQDAIEQHTSCAMEHRIALKDGSLKVVYEHAEISFDDEGNPVRMLGTVQDVSEQRFAQSGLERFRAALDSSADAIFLIDNETMRFIDFNQEASNSVGYSKQELLQLGPHDLEPEMSCEQLKALFKGVVDHPKEHSTFNTKHRCKDGRKFPVEVRIGVQLQRGEQPIIIAVARDVTLQKQEEQQLRDLLNHLSALYNATPDMLFLHAADGSLIDVNQIALDSYGYTREEMLKLSVEDFSADGYTNAQAGEYMMKALNGVPQDFEWLVRRKDGSTFDAEVRLRRLEDESSQGASIVAVVRDITLQKQHKIEITESRDHMARLVGEEQVVTQLLEFSLNEQDMHTYLNSILLALFESATWLKLQTKGVVFLKKPGEEVLELVTAHNIGLEQRTRCASIPFGSCLCGRAAEYKRVVHSATVDEAHSIHLEGMEPHGHYQVPLLSSQHEVLGVMALYLEHGHPHRIEEERFLQRIATVVSMGISRRLSEEVIEYQAYHDSLTSLPNRRLLADRLNLELSRTGRENIYGALLFVDLDNFKHLNDSLGHSVGDALLKQVAERMREVIREGDTVARLGGDEFVVLLISLSSNEREAANLAMQIGLKIQSDISRPYLLQEHEFHLTPSIGIAAFSGSDDSSDDLLKHADTAMYQAKAAGRNTLRFYEPIMQDMADNRLALEHGLRDALLRDELQLYLQPQVDSEAKIIGAEALLRWVHPERGFISPAEFIPVADDTGLIVQIGMWVLRGACESFAKASRAGQTAGVDSISINVCARQFYQHDFVESVQEVFESSGIDPGRVVLELTEQSLVRDINETVEKMKQLRALGVRFSIDDFGTGYSSLSYLKAIPLDELKIDQSFVRDIATDGDDAVIVETIIAIAKHLRFHLVAEGVEDEAQLAILKQSGCMVFQGYYFHRPMPSADFYQLLGERAG</sequence>
<evidence type="ECO:0000259" key="5">
    <source>
        <dbReference type="PROSITE" id="PS50883"/>
    </source>
</evidence>
<dbReference type="InterPro" id="IPR001610">
    <property type="entry name" value="PAC"/>
</dbReference>
<dbReference type="InterPro" id="IPR029016">
    <property type="entry name" value="GAF-like_dom_sf"/>
</dbReference>
<dbReference type="InterPro" id="IPR052155">
    <property type="entry name" value="Biofilm_reg_signaling"/>
</dbReference>
<dbReference type="Pfam" id="PF00990">
    <property type="entry name" value="GGDEF"/>
    <property type="match status" value="1"/>
</dbReference>
<dbReference type="InterPro" id="IPR035965">
    <property type="entry name" value="PAS-like_dom_sf"/>
</dbReference>
<name>A0A1T2L4C7_9GAMM</name>
<reference evidence="7 8" key="1">
    <citation type="submission" date="2016-11" db="EMBL/GenBank/DDBJ databases">
        <title>Mixed transmission modes and dynamic genome evolution in an obligate animal-bacterial symbiosis.</title>
        <authorList>
            <person name="Russell S.L."/>
            <person name="Corbett-Detig R.B."/>
            <person name="Cavanaugh C.M."/>
        </authorList>
    </citation>
    <scope>NUCLEOTIDE SEQUENCE [LARGE SCALE GENOMIC DNA]</scope>
    <source>
        <strain evidence="7">Sveles-Q1</strain>
    </source>
</reference>
<dbReference type="FunFam" id="3.30.70.270:FF:000001">
    <property type="entry name" value="Diguanylate cyclase domain protein"/>
    <property type="match status" value="1"/>
</dbReference>
<dbReference type="SMART" id="SM00091">
    <property type="entry name" value="PAS"/>
    <property type="match status" value="3"/>
</dbReference>
<feature type="domain" description="GGDEF" evidence="6">
    <location>
        <begin position="819"/>
        <end position="957"/>
    </location>
</feature>
<dbReference type="CDD" id="cd01949">
    <property type="entry name" value="GGDEF"/>
    <property type="match status" value="1"/>
</dbReference>
<dbReference type="SUPFAM" id="SSF55785">
    <property type="entry name" value="PYP-like sensor domain (PAS domain)"/>
    <property type="match status" value="3"/>
</dbReference>
<feature type="domain" description="PAC" evidence="4">
    <location>
        <begin position="558"/>
        <end position="610"/>
    </location>
</feature>
<dbReference type="InterPro" id="IPR033414">
    <property type="entry name" value="Sensor_dom"/>
</dbReference>
<feature type="domain" description="PAC" evidence="4">
    <location>
        <begin position="309"/>
        <end position="361"/>
    </location>
</feature>
<dbReference type="RefSeq" id="WP_078483857.1">
    <property type="nucleotide sequence ID" value="NZ_MPRL01000037.1"/>
</dbReference>
<dbReference type="OrthoDB" id="9804951at2"/>
<dbReference type="Proteomes" id="UP000191110">
    <property type="component" value="Unassembled WGS sequence"/>
</dbReference>
<dbReference type="InterPro" id="IPR000160">
    <property type="entry name" value="GGDEF_dom"/>
</dbReference>
<dbReference type="NCBIfam" id="TIGR00254">
    <property type="entry name" value="GGDEF"/>
    <property type="match status" value="1"/>
</dbReference>
<dbReference type="PROSITE" id="PS50883">
    <property type="entry name" value="EAL"/>
    <property type="match status" value="1"/>
</dbReference>
<dbReference type="InterPro" id="IPR001633">
    <property type="entry name" value="EAL_dom"/>
</dbReference>
<dbReference type="Pfam" id="PF00563">
    <property type="entry name" value="EAL"/>
    <property type="match status" value="1"/>
</dbReference>
<dbReference type="InterPro" id="IPR000014">
    <property type="entry name" value="PAS"/>
</dbReference>
<dbReference type="SMART" id="SM00267">
    <property type="entry name" value="GGDEF"/>
    <property type="match status" value="1"/>
</dbReference>
<feature type="domain" description="PAC" evidence="4">
    <location>
        <begin position="428"/>
        <end position="484"/>
    </location>
</feature>
<dbReference type="SUPFAM" id="SSF55073">
    <property type="entry name" value="Nucleotide cyclase"/>
    <property type="match status" value="1"/>
</dbReference>
<dbReference type="Pfam" id="PF08447">
    <property type="entry name" value="PAS_3"/>
    <property type="match status" value="1"/>
</dbReference>
<accession>A0A1T2L4C7</accession>
<proteinExistence type="predicted"/>
<comment type="caution">
    <text evidence="7">The sequence shown here is derived from an EMBL/GenBank/DDBJ whole genome shotgun (WGS) entry which is preliminary data.</text>
</comment>
<dbReference type="Gene3D" id="3.30.70.270">
    <property type="match status" value="1"/>
</dbReference>
<dbReference type="Gene3D" id="3.20.20.450">
    <property type="entry name" value="EAL domain"/>
    <property type="match status" value="1"/>
</dbReference>
<dbReference type="Pfam" id="PF13426">
    <property type="entry name" value="PAS_9"/>
    <property type="match status" value="2"/>
</dbReference>
<dbReference type="AlphaFoldDB" id="A0A1T2L4C7"/>
<feature type="domain" description="PAS" evidence="3">
    <location>
        <begin position="478"/>
        <end position="528"/>
    </location>
</feature>
<dbReference type="Pfam" id="PF17149">
    <property type="entry name" value="CHASE5"/>
    <property type="match status" value="1"/>
</dbReference>
<dbReference type="GO" id="GO:0003824">
    <property type="term" value="F:catalytic activity"/>
    <property type="evidence" value="ECO:0007669"/>
    <property type="project" value="UniProtKB-ARBA"/>
</dbReference>
<dbReference type="SMART" id="SM00052">
    <property type="entry name" value="EAL"/>
    <property type="match status" value="1"/>
</dbReference>
<dbReference type="Gene3D" id="3.30.450.20">
    <property type="entry name" value="PAS domain"/>
    <property type="match status" value="3"/>
</dbReference>
<dbReference type="SUPFAM" id="SSF141868">
    <property type="entry name" value="EAL domain-like"/>
    <property type="match status" value="1"/>
</dbReference>
<keyword evidence="2" id="KW-1133">Transmembrane helix</keyword>
<feature type="domain" description="PAS" evidence="3">
    <location>
        <begin position="358"/>
        <end position="402"/>
    </location>
</feature>
<dbReference type="NCBIfam" id="TIGR00229">
    <property type="entry name" value="sensory_box"/>
    <property type="match status" value="3"/>
</dbReference>
<evidence type="ECO:0008006" key="9">
    <source>
        <dbReference type="Google" id="ProtNLM"/>
    </source>
</evidence>
<feature type="transmembrane region" description="Helical" evidence="2">
    <location>
        <begin position="149"/>
        <end position="171"/>
    </location>
</feature>
<dbReference type="Gene3D" id="2.10.70.100">
    <property type="match status" value="1"/>
</dbReference>
<gene>
    <name evidence="7" type="ORF">BOW53_09560</name>
</gene>
<dbReference type="CDD" id="cd00130">
    <property type="entry name" value="PAS"/>
    <property type="match status" value="3"/>
</dbReference>
<evidence type="ECO:0000259" key="6">
    <source>
        <dbReference type="PROSITE" id="PS50887"/>
    </source>
</evidence>
<keyword evidence="2" id="KW-0812">Transmembrane</keyword>
<dbReference type="PANTHER" id="PTHR44757:SF2">
    <property type="entry name" value="BIOFILM ARCHITECTURE MAINTENANCE PROTEIN MBAA"/>
    <property type="match status" value="1"/>
</dbReference>
<keyword evidence="8" id="KW-1185">Reference proteome</keyword>
<comment type="cofactor">
    <cofactor evidence="1">
        <name>Mg(2+)</name>
        <dbReference type="ChEBI" id="CHEBI:18420"/>
    </cofactor>
</comment>
<dbReference type="PROSITE" id="PS50887">
    <property type="entry name" value="GGDEF"/>
    <property type="match status" value="1"/>
</dbReference>
<evidence type="ECO:0000313" key="7">
    <source>
        <dbReference type="EMBL" id="OOZ39953.1"/>
    </source>
</evidence>
<organism evidence="7 8">
    <name type="scientific">Solemya pervernicosa gill symbiont</name>
    <dbReference type="NCBI Taxonomy" id="642797"/>
    <lineage>
        <taxon>Bacteria</taxon>
        <taxon>Pseudomonadati</taxon>
        <taxon>Pseudomonadota</taxon>
        <taxon>Gammaproteobacteria</taxon>
        <taxon>sulfur-oxidizing symbionts</taxon>
    </lineage>
</organism>
<dbReference type="InterPro" id="IPR043128">
    <property type="entry name" value="Rev_trsase/Diguanyl_cyclase"/>
</dbReference>
<protein>
    <recommendedName>
        <fullName evidence="9">PAS domain S-box protein</fullName>
    </recommendedName>
</protein>
<evidence type="ECO:0000259" key="3">
    <source>
        <dbReference type="PROSITE" id="PS50112"/>
    </source>
</evidence>